<keyword evidence="5 6" id="KW-0472">Membrane</keyword>
<dbReference type="PANTHER" id="PTHR43327">
    <property type="entry name" value="STOMATIN-LIKE PROTEIN 2, MITOCHONDRIAL"/>
    <property type="match status" value="1"/>
</dbReference>
<dbReference type="GO" id="GO:0006508">
    <property type="term" value="P:proteolysis"/>
    <property type="evidence" value="ECO:0007669"/>
    <property type="project" value="UniProtKB-KW"/>
</dbReference>
<dbReference type="SUPFAM" id="SSF117892">
    <property type="entry name" value="Band 7/SPFH domain"/>
    <property type="match status" value="1"/>
</dbReference>
<protein>
    <recommendedName>
        <fullName evidence="6">Protein HflK</fullName>
    </recommendedName>
</protein>
<dbReference type="CDD" id="cd03404">
    <property type="entry name" value="SPFH_HflK"/>
    <property type="match status" value="1"/>
</dbReference>
<dbReference type="EMBL" id="CP048685">
    <property type="protein sequence ID" value="QPJ62005.1"/>
    <property type="molecule type" value="Genomic_DNA"/>
</dbReference>
<keyword evidence="9" id="KW-0378">Hydrolase</keyword>
<proteinExistence type="inferred from homology"/>
<dbReference type="InterPro" id="IPR001107">
    <property type="entry name" value="Band_7"/>
</dbReference>
<name>A0A7T0BW21_9BACT</name>
<comment type="function">
    <text evidence="6">HflC and HflK could encode or regulate a protease.</text>
</comment>
<evidence type="ECO:0000256" key="7">
    <source>
        <dbReference type="SAM" id="MobiDB-lite"/>
    </source>
</evidence>
<dbReference type="NCBIfam" id="TIGR01933">
    <property type="entry name" value="hflK"/>
    <property type="match status" value="1"/>
</dbReference>
<dbReference type="Pfam" id="PF01145">
    <property type="entry name" value="Band_7"/>
    <property type="match status" value="1"/>
</dbReference>
<evidence type="ECO:0000313" key="10">
    <source>
        <dbReference type="Proteomes" id="UP000594688"/>
    </source>
</evidence>
<evidence type="ECO:0000256" key="4">
    <source>
        <dbReference type="ARBA" id="ARBA00022989"/>
    </source>
</evidence>
<dbReference type="AlphaFoldDB" id="A0A7T0BW21"/>
<evidence type="ECO:0000256" key="1">
    <source>
        <dbReference type="ARBA" id="ARBA00004167"/>
    </source>
</evidence>
<sequence>MAWDDLHDPNNQEPPRNPRGNPPGGGSGGGGGGTGGGPQFEIPQFKVPKLKGSSVTFVILFLLALWILPSVAYFVEQGEEGVVVRFGKYVRSAQPGPHLKLPSPIEHVYTPNVDRVRVTEIGFRKTRSGQIKDFPNESLMLTGDQNIVDIDLVVQWKINDAKNFLFNVHEPTKAVHNAAETTLRGIIGQHIIDNVLTTGRTDIQIQLKKSMQDLLDTYNAGIEITQTQLKDVDPPAQVVAAFNDVTSAKEDKERMIHEAEGYRNAIIPEARGKAAQVVRKAEAYNQEVIKKAEGDVSRFLQQYQEYKKAPEITRKRIYLETMEEVFPNVNKFVVPEKGGGVLPILPLNNSLNDSLTGTQGRK</sequence>
<dbReference type="GO" id="GO:0008233">
    <property type="term" value="F:peptidase activity"/>
    <property type="evidence" value="ECO:0007669"/>
    <property type="project" value="UniProtKB-KW"/>
</dbReference>
<organism evidence="9 10">
    <name type="scientific">Candidatus Nitronauta litoralis</name>
    <dbReference type="NCBI Taxonomy" id="2705533"/>
    <lineage>
        <taxon>Bacteria</taxon>
        <taxon>Pseudomonadati</taxon>
        <taxon>Nitrospinota/Tectimicrobiota group</taxon>
        <taxon>Nitrospinota</taxon>
        <taxon>Nitrospinia</taxon>
        <taxon>Nitrospinales</taxon>
        <taxon>Nitrospinaceae</taxon>
        <taxon>Candidatus Nitronauta</taxon>
    </lineage>
</organism>
<dbReference type="GO" id="GO:0016020">
    <property type="term" value="C:membrane"/>
    <property type="evidence" value="ECO:0007669"/>
    <property type="project" value="UniProtKB-SubCell"/>
</dbReference>
<dbReference type="InterPro" id="IPR010201">
    <property type="entry name" value="HflK"/>
</dbReference>
<keyword evidence="9" id="KW-0645">Protease</keyword>
<evidence type="ECO:0000256" key="5">
    <source>
        <dbReference type="ARBA" id="ARBA00023136"/>
    </source>
</evidence>
<comment type="similarity">
    <text evidence="2 6">Belongs to the band 7/mec-2 family. HflK subfamily.</text>
</comment>
<dbReference type="Gene3D" id="3.30.479.30">
    <property type="entry name" value="Band 7 domain"/>
    <property type="match status" value="1"/>
</dbReference>
<accession>A0A7T0BW21</accession>
<keyword evidence="4 6" id="KW-1133">Transmembrane helix</keyword>
<evidence type="ECO:0000259" key="8">
    <source>
        <dbReference type="SMART" id="SM00244"/>
    </source>
</evidence>
<reference evidence="9 10" key="1">
    <citation type="submission" date="2020-02" db="EMBL/GenBank/DDBJ databases">
        <title>Genomic and physiological characterization of two novel Nitrospinaceae genera.</title>
        <authorList>
            <person name="Mueller A.J."/>
            <person name="Jung M.-Y."/>
            <person name="Strachan C.R."/>
            <person name="Herbold C.W."/>
            <person name="Kirkegaard R.H."/>
            <person name="Daims H."/>
        </authorList>
    </citation>
    <scope>NUCLEOTIDE SEQUENCE [LARGE SCALE GENOMIC DNA]</scope>
    <source>
        <strain evidence="9">EB</strain>
    </source>
</reference>
<feature type="compositionally biased region" description="Gly residues" evidence="7">
    <location>
        <begin position="22"/>
        <end position="38"/>
    </location>
</feature>
<comment type="subunit">
    <text evidence="6">HflC and HflK may interact to form a multimeric complex.</text>
</comment>
<dbReference type="KEGG" id="nli:G3M70_09010"/>
<evidence type="ECO:0000256" key="3">
    <source>
        <dbReference type="ARBA" id="ARBA00022692"/>
    </source>
</evidence>
<dbReference type="InterPro" id="IPR036013">
    <property type="entry name" value="Band_7/SPFH_dom_sf"/>
</dbReference>
<feature type="region of interest" description="Disordered" evidence="7">
    <location>
        <begin position="1"/>
        <end position="40"/>
    </location>
</feature>
<evidence type="ECO:0000313" key="9">
    <source>
        <dbReference type="EMBL" id="QPJ62005.1"/>
    </source>
</evidence>
<feature type="transmembrane region" description="Helical" evidence="6">
    <location>
        <begin position="55"/>
        <end position="75"/>
    </location>
</feature>
<comment type="subcellular location">
    <subcellularLocation>
        <location evidence="1">Membrane</location>
        <topology evidence="1">Single-pass membrane protein</topology>
    </subcellularLocation>
</comment>
<feature type="domain" description="Band 7" evidence="8">
    <location>
        <begin position="70"/>
        <end position="246"/>
    </location>
</feature>
<dbReference type="SMART" id="SM00244">
    <property type="entry name" value="PHB"/>
    <property type="match status" value="1"/>
</dbReference>
<dbReference type="InterPro" id="IPR050710">
    <property type="entry name" value="Band7/mec-2_domain"/>
</dbReference>
<dbReference type="Proteomes" id="UP000594688">
    <property type="component" value="Chromosome"/>
</dbReference>
<gene>
    <name evidence="9" type="primary">hflK</name>
    <name evidence="9" type="ORF">G3M70_09010</name>
</gene>
<feature type="compositionally biased region" description="Basic and acidic residues" evidence="7">
    <location>
        <begin position="1"/>
        <end position="10"/>
    </location>
</feature>
<dbReference type="PANTHER" id="PTHR43327:SF2">
    <property type="entry name" value="MODULATOR OF FTSH PROTEASE HFLK"/>
    <property type="match status" value="1"/>
</dbReference>
<evidence type="ECO:0000256" key="6">
    <source>
        <dbReference type="RuleBase" id="RU364113"/>
    </source>
</evidence>
<keyword evidence="3 6" id="KW-0812">Transmembrane</keyword>
<evidence type="ECO:0000256" key="2">
    <source>
        <dbReference type="ARBA" id="ARBA00006971"/>
    </source>
</evidence>